<feature type="compositionally biased region" description="Low complexity" evidence="13">
    <location>
        <begin position="394"/>
        <end position="410"/>
    </location>
</feature>
<keyword evidence="7" id="KW-0539">Nucleus</keyword>
<dbReference type="Proteomes" id="UP000606786">
    <property type="component" value="Unassembled WGS sequence"/>
</dbReference>
<feature type="domain" description="C2H2-type" evidence="14">
    <location>
        <begin position="643"/>
        <end position="670"/>
    </location>
</feature>
<feature type="compositionally biased region" description="Basic residues" evidence="13">
    <location>
        <begin position="56"/>
        <end position="65"/>
    </location>
</feature>
<comment type="caution">
    <text evidence="15">The sequence shown here is derived from an EMBL/GenBank/DDBJ whole genome shotgun (WGS) entry which is preliminary data.</text>
</comment>
<evidence type="ECO:0000313" key="16">
    <source>
        <dbReference type="Proteomes" id="UP000606786"/>
    </source>
</evidence>
<gene>
    <name evidence="15" type="ORF">CCAP1982_LOCUS13052</name>
</gene>
<evidence type="ECO:0000256" key="2">
    <source>
        <dbReference type="ARBA" id="ARBA00022723"/>
    </source>
</evidence>
<comment type="similarity">
    <text evidence="8">Belongs to the snail C2H2-type zinc-finger protein family.</text>
</comment>
<dbReference type="PANTHER" id="PTHR24376:SF235">
    <property type="entry name" value="C2H2-TYPE DOMAIN-CONTAINING PROTEIN"/>
    <property type="match status" value="1"/>
</dbReference>
<name>A0A811V467_CERCA</name>
<dbReference type="SMART" id="SM00355">
    <property type="entry name" value="ZnF_C2H2"/>
    <property type="match status" value="5"/>
</dbReference>
<dbReference type="FunFam" id="3.30.160.60:FF:000043">
    <property type="entry name" value="Scratch family zinc finger 2"/>
    <property type="match status" value="1"/>
</dbReference>
<evidence type="ECO:0000256" key="6">
    <source>
        <dbReference type="ARBA" id="ARBA00023125"/>
    </source>
</evidence>
<feature type="compositionally biased region" description="Low complexity" evidence="13">
    <location>
        <begin position="46"/>
        <end position="55"/>
    </location>
</feature>
<feature type="compositionally biased region" description="Polar residues" evidence="13">
    <location>
        <begin position="470"/>
        <end position="515"/>
    </location>
</feature>
<feature type="region of interest" description="Disordered" evidence="13">
    <location>
        <begin position="723"/>
        <end position="746"/>
    </location>
</feature>
<keyword evidence="5" id="KW-0862">Zinc</keyword>
<keyword evidence="2" id="KW-0479">Metal-binding</keyword>
<feature type="domain" description="C2H2-type" evidence="14">
    <location>
        <begin position="589"/>
        <end position="616"/>
    </location>
</feature>
<dbReference type="InterPro" id="IPR013087">
    <property type="entry name" value="Znf_C2H2_type"/>
</dbReference>
<comment type="subcellular location">
    <subcellularLocation>
        <location evidence="1">Nucleus</location>
    </subcellularLocation>
</comment>
<feature type="compositionally biased region" description="Low complexity" evidence="13">
    <location>
        <begin position="132"/>
        <end position="141"/>
    </location>
</feature>
<accession>A0A811V467</accession>
<keyword evidence="3" id="KW-0677">Repeat</keyword>
<feature type="compositionally biased region" description="Low complexity" evidence="13">
    <location>
        <begin position="428"/>
        <end position="437"/>
    </location>
</feature>
<keyword evidence="6" id="KW-0238">DNA-binding</keyword>
<feature type="compositionally biased region" description="Basic residues" evidence="13">
    <location>
        <begin position="411"/>
        <end position="424"/>
    </location>
</feature>
<proteinExistence type="inferred from homology"/>
<dbReference type="GO" id="GO:0055059">
    <property type="term" value="P:asymmetric neuroblast division"/>
    <property type="evidence" value="ECO:0007669"/>
    <property type="project" value="UniProtKB-ARBA"/>
</dbReference>
<dbReference type="GO" id="GO:0060562">
    <property type="term" value="P:epithelial tube morphogenesis"/>
    <property type="evidence" value="ECO:0007669"/>
    <property type="project" value="UniProtKB-ARBA"/>
</dbReference>
<feature type="domain" description="C2H2-type" evidence="14">
    <location>
        <begin position="558"/>
        <end position="585"/>
    </location>
</feature>
<dbReference type="GO" id="GO:0005634">
    <property type="term" value="C:nucleus"/>
    <property type="evidence" value="ECO:0007669"/>
    <property type="project" value="UniProtKB-SubCell"/>
</dbReference>
<evidence type="ECO:0000256" key="13">
    <source>
        <dbReference type="SAM" id="MobiDB-lite"/>
    </source>
</evidence>
<feature type="region of interest" description="Disordered" evidence="13">
    <location>
        <begin position="231"/>
        <end position="285"/>
    </location>
</feature>
<evidence type="ECO:0000256" key="5">
    <source>
        <dbReference type="ARBA" id="ARBA00022833"/>
    </source>
</evidence>
<evidence type="ECO:0000256" key="7">
    <source>
        <dbReference type="ARBA" id="ARBA00023242"/>
    </source>
</evidence>
<dbReference type="GO" id="GO:0008270">
    <property type="term" value="F:zinc ion binding"/>
    <property type="evidence" value="ECO:0007669"/>
    <property type="project" value="UniProtKB-KW"/>
</dbReference>
<dbReference type="FunFam" id="3.30.160.60:FF:001484">
    <property type="entry name" value="Uncharacterized protein, isoform B"/>
    <property type="match status" value="1"/>
</dbReference>
<feature type="domain" description="C2H2-type" evidence="14">
    <location>
        <begin position="671"/>
        <end position="689"/>
    </location>
</feature>
<sequence length="778" mass="83999">MPRCLMAKKWKAYPWLDRVEDNIASAAVQEANPKASAVATSPPSPQQQQQQQQQYHSRRSSKSRRSTIDDDEEIDVVGDNALALATGGVSTAELVENGAKVETRTIHITAAAATTTVAATTSNSSTPTCWGPSSPTAGATAPSPPPHSPEAATRGTTALYNGFGHDASPLHHQHYTTAYLPRMENGEVTVITSAVAAATVAAAAVAAASGAGTRHHHSLVSLPHAAHPYSSFVHTPPPSTASSPSASPTSHASSALTMATHNNNSDGQCHSQGSSSSNISDRLSPPMIRVKTEREEYVLHNNNKNHNAQTSAGESSILRNKSLAMCFTSTGAALSLPPKKKDIYRPYSLDDRPSVERVRAPYESLRIPAEEDLHAAHAILDLSASTAFHPPIQPHQIQQQQQEPPTQLQHQLHHHHQHPLHHITHAIQLQQQQQQQQDTVATTVGLHHHPSPSIADLAAAACVANEQRPRSTASMHSLLSTTSDSDRQPSSPASSVQNENSNTTNQLTGIQSTSAGHGSNKTVAYTYEAFFVSDGRSKRKHVVDPAAVVQQDLQKAKYTCTECGKQYATSSNLSRHKQTHRSLDSQSAKKCHTCGKAYVSMPALAMHLLTHKLSHSCDVCGKLFSRPWLLQGHLRSHTGEKPYGCAHCGKAFADRSNLRAHMQTHSIDKNFECKRCHKTFALKSYLNKHLESACLKDEADMQFDSDVSNDMESPAPSMEDYPLTPTAHQQQQQHHRRFISTSPTPSAVKIGSISALTIPMPVSAAGATLVKVETPFVG</sequence>
<dbReference type="Pfam" id="PF13912">
    <property type="entry name" value="zf-C2H2_6"/>
    <property type="match status" value="1"/>
</dbReference>
<dbReference type="PANTHER" id="PTHR24376">
    <property type="entry name" value="ZINC FINGER PROTEIN"/>
    <property type="match status" value="1"/>
</dbReference>
<protein>
    <recommendedName>
        <fullName evidence="10">Transcriptional repressor scratch 1</fullName>
    </recommendedName>
    <alternativeName>
        <fullName evidence="11">Scratch homolog 1 zinc finger protein</fullName>
    </alternativeName>
</protein>
<dbReference type="FunFam" id="3.30.160.60:FF:000169">
    <property type="entry name" value="transcriptional repressor scratch 2"/>
    <property type="match status" value="1"/>
</dbReference>
<evidence type="ECO:0000256" key="12">
    <source>
        <dbReference type="PROSITE-ProRule" id="PRU00042"/>
    </source>
</evidence>
<feature type="region of interest" description="Disordered" evidence="13">
    <location>
        <begin position="394"/>
        <end position="451"/>
    </location>
</feature>
<dbReference type="PROSITE" id="PS00028">
    <property type="entry name" value="ZINC_FINGER_C2H2_1"/>
    <property type="match status" value="4"/>
</dbReference>
<organism evidence="15 16">
    <name type="scientific">Ceratitis capitata</name>
    <name type="common">Mediterranean fruit fly</name>
    <name type="synonym">Tephritis capitata</name>
    <dbReference type="NCBI Taxonomy" id="7213"/>
    <lineage>
        <taxon>Eukaryota</taxon>
        <taxon>Metazoa</taxon>
        <taxon>Ecdysozoa</taxon>
        <taxon>Arthropoda</taxon>
        <taxon>Hexapoda</taxon>
        <taxon>Insecta</taxon>
        <taxon>Pterygota</taxon>
        <taxon>Neoptera</taxon>
        <taxon>Endopterygota</taxon>
        <taxon>Diptera</taxon>
        <taxon>Brachycera</taxon>
        <taxon>Muscomorpha</taxon>
        <taxon>Tephritoidea</taxon>
        <taxon>Tephritidae</taxon>
        <taxon>Ceratitis</taxon>
        <taxon>Ceratitis</taxon>
    </lineage>
</organism>
<comment type="subunit">
    <text evidence="9">Interacts (via SNAG domain) with LIMD1 (via LIM domains), WTIP (via LIM domains) and AJUBA (via LIM domains).</text>
</comment>
<keyword evidence="16" id="KW-1185">Reference proteome</keyword>
<feature type="compositionally biased region" description="Polar residues" evidence="13">
    <location>
        <begin position="256"/>
        <end position="281"/>
    </location>
</feature>
<dbReference type="GO" id="GO:0001228">
    <property type="term" value="F:DNA-binding transcription activator activity, RNA polymerase II-specific"/>
    <property type="evidence" value="ECO:0007669"/>
    <property type="project" value="TreeGrafter"/>
</dbReference>
<dbReference type="GO" id="GO:0007417">
    <property type="term" value="P:central nervous system development"/>
    <property type="evidence" value="ECO:0007669"/>
    <property type="project" value="UniProtKB-ARBA"/>
</dbReference>
<feature type="compositionally biased region" description="Low complexity" evidence="13">
    <location>
        <begin position="240"/>
        <end position="255"/>
    </location>
</feature>
<evidence type="ECO:0000256" key="9">
    <source>
        <dbReference type="ARBA" id="ARBA00064979"/>
    </source>
</evidence>
<dbReference type="PROSITE" id="PS50157">
    <property type="entry name" value="ZINC_FINGER_C2H2_2"/>
    <property type="match status" value="5"/>
</dbReference>
<evidence type="ECO:0000256" key="8">
    <source>
        <dbReference type="ARBA" id="ARBA00037948"/>
    </source>
</evidence>
<feature type="region of interest" description="Disordered" evidence="13">
    <location>
        <begin position="466"/>
        <end position="515"/>
    </location>
</feature>
<dbReference type="GO" id="GO:0000978">
    <property type="term" value="F:RNA polymerase II cis-regulatory region sequence-specific DNA binding"/>
    <property type="evidence" value="ECO:0007669"/>
    <property type="project" value="TreeGrafter"/>
</dbReference>
<reference evidence="15" key="1">
    <citation type="submission" date="2020-11" db="EMBL/GenBank/DDBJ databases">
        <authorList>
            <person name="Whitehead M."/>
        </authorList>
    </citation>
    <scope>NUCLEOTIDE SEQUENCE</scope>
    <source>
        <strain evidence="15">EGII</strain>
    </source>
</reference>
<dbReference type="AlphaFoldDB" id="A0A811V467"/>
<dbReference type="Gene3D" id="3.30.160.60">
    <property type="entry name" value="Classic Zinc Finger"/>
    <property type="match status" value="4"/>
</dbReference>
<evidence type="ECO:0000256" key="4">
    <source>
        <dbReference type="ARBA" id="ARBA00022771"/>
    </source>
</evidence>
<evidence type="ECO:0000256" key="3">
    <source>
        <dbReference type="ARBA" id="ARBA00022737"/>
    </source>
</evidence>
<feature type="region of interest" description="Disordered" evidence="13">
    <location>
        <begin position="29"/>
        <end position="72"/>
    </location>
</feature>
<keyword evidence="4 12" id="KW-0863">Zinc-finger</keyword>
<evidence type="ECO:0000256" key="10">
    <source>
        <dbReference type="ARBA" id="ARBA00071743"/>
    </source>
</evidence>
<evidence type="ECO:0000313" key="15">
    <source>
        <dbReference type="EMBL" id="CAD7004657.1"/>
    </source>
</evidence>
<evidence type="ECO:0000256" key="11">
    <source>
        <dbReference type="ARBA" id="ARBA00083685"/>
    </source>
</evidence>
<feature type="domain" description="C2H2-type" evidence="14">
    <location>
        <begin position="615"/>
        <end position="642"/>
    </location>
</feature>
<dbReference type="OrthoDB" id="5428132at2759"/>
<dbReference type="Pfam" id="PF00096">
    <property type="entry name" value="zf-C2H2"/>
    <property type="match status" value="4"/>
</dbReference>
<evidence type="ECO:0000256" key="1">
    <source>
        <dbReference type="ARBA" id="ARBA00004123"/>
    </source>
</evidence>
<dbReference type="GO" id="GO:2000177">
    <property type="term" value="P:regulation of neural precursor cell proliferation"/>
    <property type="evidence" value="ECO:0007669"/>
    <property type="project" value="UniProtKB-ARBA"/>
</dbReference>
<dbReference type="EMBL" id="CAJHJT010000034">
    <property type="protein sequence ID" value="CAD7004657.1"/>
    <property type="molecule type" value="Genomic_DNA"/>
</dbReference>
<feature type="region of interest" description="Disordered" evidence="13">
    <location>
        <begin position="119"/>
        <end position="154"/>
    </location>
</feature>
<dbReference type="FunFam" id="3.30.160.60:FF:000207">
    <property type="entry name" value="zinc finger protein SNAI2"/>
    <property type="match status" value="1"/>
</dbReference>
<dbReference type="InterPro" id="IPR036236">
    <property type="entry name" value="Znf_C2H2_sf"/>
</dbReference>
<dbReference type="SUPFAM" id="SSF57667">
    <property type="entry name" value="beta-beta-alpha zinc fingers"/>
    <property type="match status" value="2"/>
</dbReference>
<evidence type="ECO:0000259" key="14">
    <source>
        <dbReference type="PROSITE" id="PS50157"/>
    </source>
</evidence>